<comment type="similarity">
    <text evidence="1">Belongs to the cycloisomerase 2 family.</text>
</comment>
<name>A0A1R3U2I8_9HYPH</name>
<reference evidence="5" key="1">
    <citation type="submission" date="2016-10" db="EMBL/GenBank/DDBJ databases">
        <authorList>
            <person name="Wibberg D."/>
        </authorList>
    </citation>
    <scope>NUCLEOTIDE SEQUENCE [LARGE SCALE GENOMIC DNA]</scope>
</reference>
<dbReference type="InterPro" id="IPR019405">
    <property type="entry name" value="Lactonase_7-beta_prop"/>
</dbReference>
<dbReference type="Pfam" id="PF10282">
    <property type="entry name" value="Lactonase"/>
    <property type="match status" value="1"/>
</dbReference>
<dbReference type="EC" id="3.1.1.31" evidence="4"/>
<keyword evidence="3" id="KW-0472">Membrane</keyword>
<dbReference type="PANTHER" id="PTHR30344">
    <property type="entry name" value="6-PHOSPHOGLUCONOLACTONASE-RELATED"/>
    <property type="match status" value="1"/>
</dbReference>
<dbReference type="Gene3D" id="2.130.10.10">
    <property type="entry name" value="YVTN repeat-like/Quinoprotein amine dehydrogenase"/>
    <property type="match status" value="1"/>
</dbReference>
<evidence type="ECO:0000256" key="2">
    <source>
        <dbReference type="ARBA" id="ARBA00022526"/>
    </source>
</evidence>
<dbReference type="GO" id="GO:0006006">
    <property type="term" value="P:glucose metabolic process"/>
    <property type="evidence" value="ECO:0007669"/>
    <property type="project" value="UniProtKB-KW"/>
</dbReference>
<organism evidence="4 5">
    <name type="scientific">Agrobacterium rosae</name>
    <dbReference type="NCBI Taxonomy" id="1972867"/>
    <lineage>
        <taxon>Bacteria</taxon>
        <taxon>Pseudomonadati</taxon>
        <taxon>Pseudomonadota</taxon>
        <taxon>Alphaproteobacteria</taxon>
        <taxon>Hyphomicrobiales</taxon>
        <taxon>Rhizobiaceae</taxon>
        <taxon>Rhizobium/Agrobacterium group</taxon>
        <taxon>Agrobacterium</taxon>
    </lineage>
</organism>
<dbReference type="InterPro" id="IPR015943">
    <property type="entry name" value="WD40/YVTN_repeat-like_dom_sf"/>
</dbReference>
<dbReference type="PANTHER" id="PTHR30344:SF1">
    <property type="entry name" value="6-PHOSPHOGLUCONOLACTONASE"/>
    <property type="match status" value="1"/>
</dbReference>
<evidence type="ECO:0000313" key="4">
    <source>
        <dbReference type="EMBL" id="SCX30546.1"/>
    </source>
</evidence>
<dbReference type="Gene3D" id="3.20.20.80">
    <property type="entry name" value="Glycosidases"/>
    <property type="match status" value="1"/>
</dbReference>
<dbReference type="InterPro" id="IPR050282">
    <property type="entry name" value="Cycloisomerase_2"/>
</dbReference>
<dbReference type="AlphaFoldDB" id="A0A1R3U2I8"/>
<proteinExistence type="inferred from homology"/>
<dbReference type="SUPFAM" id="SSF50974">
    <property type="entry name" value="Nitrous oxide reductase, N-terminal domain"/>
    <property type="match status" value="1"/>
</dbReference>
<keyword evidence="3" id="KW-1133">Transmembrane helix</keyword>
<dbReference type="SUPFAM" id="SSF101908">
    <property type="entry name" value="Putative isomerase YbhE"/>
    <property type="match status" value="1"/>
</dbReference>
<dbReference type="GO" id="GO:0017057">
    <property type="term" value="F:6-phosphogluconolactonase activity"/>
    <property type="evidence" value="ECO:0007669"/>
    <property type="project" value="UniProtKB-EC"/>
</dbReference>
<dbReference type="RefSeq" id="WP_244554209.1">
    <property type="nucleotide sequence ID" value="NZ_FMUE01000009.1"/>
</dbReference>
<accession>A0A1R3U2I8</accession>
<keyword evidence="2" id="KW-0313">Glucose metabolism</keyword>
<keyword evidence="3" id="KW-0812">Transmembrane</keyword>
<gene>
    <name evidence="4" type="primary">pgl_3</name>
    <name evidence="4" type="ORF">DSM25559_3544</name>
</gene>
<dbReference type="InterPro" id="IPR011045">
    <property type="entry name" value="N2O_reductase_N"/>
</dbReference>
<dbReference type="InterPro" id="IPR017853">
    <property type="entry name" value="GH"/>
</dbReference>
<protein>
    <submittedName>
        <fullName evidence="4">6-phosphogluconolactonase</fullName>
        <ecNumber evidence="4">3.1.1.31</ecNumber>
    </submittedName>
</protein>
<dbReference type="Proteomes" id="UP000187891">
    <property type="component" value="Unassembled WGS sequence"/>
</dbReference>
<sequence length="478" mass="50622">MRATGTVHNAYALGTVHGRLYGAFIEHLGRAIYTGIYEPVHPTANGNGMRQDVIDLVRELDAPVVRYPGGISSSAEHSKNRGVMQMQKVMLIAAACLTFSGAMFTTTSTSSAKTMVYVSAATDGQINTYSMNEETGALTPDANVKAGASVMPMTVSPDGKHLYAVVRSQPYRVLSYEIDPSTGDLTEKAAAALPDSMPYISVEKSGRLLFFASYGGNKIASLPVGADGLVKDGAMQVILTGRNAHSIVSDKTGKYVFVSNLGSDMVLQYILNAETGLLEPNSPTSVATRAGQGPRHIIVSPDNKSVYVVTELSGEVIHYALEANGTLTEKDVVAILSPDAGLEKGVAPPAPPAFNAPPKPATAPAVAGVAPPAKIWAADIGVTPDGRFLYASERSTSTIAIFTVDSQTGALRHMGTIETEKQPRGFRIDPTGRFLIASGEKSEQLSVYGIDQKDGSLKNVGRYRVGKGANWVEIVRFP</sequence>
<dbReference type="SUPFAM" id="SSF51445">
    <property type="entry name" value="(Trans)glycosidases"/>
    <property type="match status" value="1"/>
</dbReference>
<evidence type="ECO:0000313" key="5">
    <source>
        <dbReference type="Proteomes" id="UP000187891"/>
    </source>
</evidence>
<dbReference type="GO" id="GO:0005829">
    <property type="term" value="C:cytosol"/>
    <property type="evidence" value="ECO:0007669"/>
    <property type="project" value="TreeGrafter"/>
</dbReference>
<feature type="transmembrane region" description="Helical" evidence="3">
    <location>
        <begin position="89"/>
        <end position="106"/>
    </location>
</feature>
<keyword evidence="4" id="KW-0378">Hydrolase</keyword>
<evidence type="ECO:0000256" key="1">
    <source>
        <dbReference type="ARBA" id="ARBA00005564"/>
    </source>
</evidence>
<evidence type="ECO:0000256" key="3">
    <source>
        <dbReference type="SAM" id="Phobius"/>
    </source>
</evidence>
<dbReference type="STRING" id="1907666.DSM25559_3544"/>
<dbReference type="EMBL" id="FMUE01000009">
    <property type="protein sequence ID" value="SCX30546.1"/>
    <property type="molecule type" value="Genomic_DNA"/>
</dbReference>
<keyword evidence="2" id="KW-0119">Carbohydrate metabolism</keyword>